<dbReference type="GO" id="GO:0008972">
    <property type="term" value="F:phosphomethylpyrimidine kinase activity"/>
    <property type="evidence" value="ECO:0007669"/>
    <property type="project" value="InterPro"/>
</dbReference>
<dbReference type="AlphaFoldDB" id="A0A937KCE5"/>
<dbReference type="EMBL" id="JAEUGD010000004">
    <property type="protein sequence ID" value="MBL6445158.1"/>
    <property type="molecule type" value="Genomic_DNA"/>
</dbReference>
<dbReference type="CDD" id="cd01169">
    <property type="entry name" value="HMPP_kinase"/>
    <property type="match status" value="1"/>
</dbReference>
<dbReference type="InterPro" id="IPR013749">
    <property type="entry name" value="PM/HMP-P_kinase-1"/>
</dbReference>
<dbReference type="RefSeq" id="WP_202854695.1">
    <property type="nucleotide sequence ID" value="NZ_JAEUGD010000004.1"/>
</dbReference>
<dbReference type="Pfam" id="PF08543">
    <property type="entry name" value="Phos_pyr_kin"/>
    <property type="match status" value="1"/>
</dbReference>
<dbReference type="SUPFAM" id="SSF53613">
    <property type="entry name" value="Ribokinase-like"/>
    <property type="match status" value="1"/>
</dbReference>
<dbReference type="PANTHER" id="PTHR20858">
    <property type="entry name" value="PHOSPHOMETHYLPYRIMIDINE KINASE"/>
    <property type="match status" value="1"/>
</dbReference>
<dbReference type="GO" id="GO:0009228">
    <property type="term" value="P:thiamine biosynthetic process"/>
    <property type="evidence" value="ECO:0007669"/>
    <property type="project" value="InterPro"/>
</dbReference>
<sequence length="249" mass="27298">MSTIHPIAMTIAGFDPCGGAGLLADIKTMEQHGVYGLGVATANTVQDENKVYSVNWHKTEVILEQLNVLLKKYEVDWVKVGILENSQCFAAIKRLLQKHNPEIKIIWDPVLRSSSGFQFFENDQELSTLLKGVYLITPNLPEFETLFKEEKKAVDASYLCNIYLKGGHHEKSPGTDYLFSQGNKMTFAANTVSIASKHGSGCVLSAAITASLALGQGLPQSCISAKTYTEKFLSSHSSLLGWHNKTSVS</sequence>
<dbReference type="Proteomes" id="UP000614216">
    <property type="component" value="Unassembled WGS sequence"/>
</dbReference>
<dbReference type="PANTHER" id="PTHR20858:SF17">
    <property type="entry name" value="HYDROXYMETHYLPYRIMIDINE_PHOSPHOMETHYLPYRIMIDINE KINASE THI20-RELATED"/>
    <property type="match status" value="1"/>
</dbReference>
<organism evidence="4 5">
    <name type="scientific">Fulvivirga marina</name>
    <dbReference type="NCBI Taxonomy" id="2494733"/>
    <lineage>
        <taxon>Bacteria</taxon>
        <taxon>Pseudomonadati</taxon>
        <taxon>Bacteroidota</taxon>
        <taxon>Cytophagia</taxon>
        <taxon>Cytophagales</taxon>
        <taxon>Fulvivirgaceae</taxon>
        <taxon>Fulvivirga</taxon>
    </lineage>
</organism>
<keyword evidence="4" id="KW-0808">Transferase</keyword>
<evidence type="ECO:0000313" key="5">
    <source>
        <dbReference type="Proteomes" id="UP000614216"/>
    </source>
</evidence>
<keyword evidence="5" id="KW-1185">Reference proteome</keyword>
<dbReference type="InterPro" id="IPR004399">
    <property type="entry name" value="HMP/HMP-P_kinase_dom"/>
</dbReference>
<dbReference type="InterPro" id="IPR029056">
    <property type="entry name" value="Ribokinase-like"/>
</dbReference>
<evidence type="ECO:0000256" key="2">
    <source>
        <dbReference type="ARBA" id="ARBA00012135"/>
    </source>
</evidence>
<dbReference type="Gene3D" id="3.40.1190.20">
    <property type="match status" value="1"/>
</dbReference>
<dbReference type="EC" id="2.7.1.49" evidence="2"/>
<evidence type="ECO:0000313" key="4">
    <source>
        <dbReference type="EMBL" id="MBL6445158.1"/>
    </source>
</evidence>
<evidence type="ECO:0000259" key="3">
    <source>
        <dbReference type="Pfam" id="PF08543"/>
    </source>
</evidence>
<comment type="caution">
    <text evidence="4">The sequence shown here is derived from an EMBL/GenBank/DDBJ whole genome shotgun (WGS) entry which is preliminary data.</text>
</comment>
<feature type="domain" description="Pyridoxamine kinase/Phosphomethylpyrimidine kinase" evidence="3">
    <location>
        <begin position="15"/>
        <end position="240"/>
    </location>
</feature>
<protein>
    <recommendedName>
        <fullName evidence="2">hydroxymethylpyrimidine kinase</fullName>
        <ecNumber evidence="2">2.7.1.49</ecNumber>
    </recommendedName>
</protein>
<name>A0A937KCE5_9BACT</name>
<gene>
    <name evidence="4" type="ORF">JMN32_02485</name>
</gene>
<evidence type="ECO:0000256" key="1">
    <source>
        <dbReference type="ARBA" id="ARBA00004948"/>
    </source>
</evidence>
<keyword evidence="4" id="KW-0418">Kinase</keyword>
<comment type="pathway">
    <text evidence="1">Cofactor biosynthesis; thiamine diphosphate biosynthesis.</text>
</comment>
<proteinExistence type="predicted"/>
<accession>A0A937KCE5</accession>
<dbReference type="GO" id="GO:0008902">
    <property type="term" value="F:hydroxymethylpyrimidine kinase activity"/>
    <property type="evidence" value="ECO:0007669"/>
    <property type="project" value="UniProtKB-EC"/>
</dbReference>
<reference evidence="4" key="1">
    <citation type="submission" date="2021-01" db="EMBL/GenBank/DDBJ databases">
        <title>Fulvivirga kasyanovii gen. nov., sp nov., a novel member of the phylum Bacteroidetes isolated from seawater in a mussel farm.</title>
        <authorList>
            <person name="Zhao L.-H."/>
            <person name="Wang Z.-J."/>
        </authorList>
    </citation>
    <scope>NUCLEOTIDE SEQUENCE</scope>
    <source>
        <strain evidence="4">29W222</strain>
    </source>
</reference>
<dbReference type="GO" id="GO:0005829">
    <property type="term" value="C:cytosol"/>
    <property type="evidence" value="ECO:0007669"/>
    <property type="project" value="TreeGrafter"/>
</dbReference>